<accession>A0ABD4QGH6</accession>
<reference evidence="2 4" key="2">
    <citation type="submission" date="2021-04" db="EMBL/GenBank/DDBJ databases">
        <title>Isolation of newly marine bacteria for enzymatic activity.</title>
        <authorList>
            <person name="Hadi W.A.M."/>
            <person name="Nair A.J.J."/>
            <person name="Edwin B.T."/>
        </authorList>
    </citation>
    <scope>NUCLEOTIDE SEQUENCE [LARGE SCALE GENOMIC DNA]</scope>
    <source>
        <strain evidence="2 4">B28A</strain>
    </source>
</reference>
<dbReference type="SMART" id="SM01298">
    <property type="entry name" value="KapB"/>
    <property type="match status" value="1"/>
</dbReference>
<dbReference type="Proteomes" id="UP000050272">
    <property type="component" value="Unassembled WGS sequence"/>
</dbReference>
<dbReference type="GO" id="GO:0016301">
    <property type="term" value="F:kinase activity"/>
    <property type="evidence" value="ECO:0007669"/>
    <property type="project" value="UniProtKB-KW"/>
</dbReference>
<reference evidence="1 3" key="1">
    <citation type="submission" date="2015-07" db="EMBL/GenBank/DDBJ databases">
        <title>Bacillus zhangzhouensis sp. nov. and Bacillus nanhaiticus sp. nov.</title>
        <authorList>
            <person name="Liu Y."/>
            <person name="Lai Q."/>
            <person name="Shao Z."/>
        </authorList>
    </citation>
    <scope>NUCLEOTIDE SEQUENCE [LARGE SCALE GENOMIC DNA]</scope>
    <source>
        <strain evidence="1 3">NH7I_1</strain>
    </source>
</reference>
<sequence>MIDIQIGQVVKGFYKTGVYVGEVTAVKPSTYLVQVKAVLTHPVQGDLHHPKEADVPFFQERRALAYREQTNIPHHMVKPYDDSIPDYRVSLKEAVNKLKQTLQADDSKWAEKSRACLSSLEKDYFPEDDAR</sequence>
<dbReference type="Proteomes" id="UP000676804">
    <property type="component" value="Unassembled WGS sequence"/>
</dbReference>
<dbReference type="EMBL" id="JAGQFH010000012">
    <property type="protein sequence ID" value="MBR8689554.1"/>
    <property type="molecule type" value="Genomic_DNA"/>
</dbReference>
<proteinExistence type="predicted"/>
<keyword evidence="2" id="KW-0808">Transferase</keyword>
<comment type="caution">
    <text evidence="2">The sequence shown here is derived from an EMBL/GenBank/DDBJ whole genome shotgun (WGS) entry which is preliminary data.</text>
</comment>
<protein>
    <submittedName>
        <fullName evidence="1 2">Kinase</fullName>
    </submittedName>
</protein>
<evidence type="ECO:0000313" key="1">
    <source>
        <dbReference type="EMBL" id="KPN14412.1"/>
    </source>
</evidence>
<dbReference type="EMBL" id="LGYN01000012">
    <property type="protein sequence ID" value="KPN14412.1"/>
    <property type="molecule type" value="Genomic_DNA"/>
</dbReference>
<evidence type="ECO:0000313" key="4">
    <source>
        <dbReference type="Proteomes" id="UP000676804"/>
    </source>
</evidence>
<dbReference type="SUPFAM" id="SSF141251">
    <property type="entry name" value="Kinase-associated protein B-like"/>
    <property type="match status" value="1"/>
</dbReference>
<dbReference type="RefSeq" id="WP_060698159.1">
    <property type="nucleotide sequence ID" value="NZ_JAGQFH010000012.1"/>
</dbReference>
<dbReference type="InterPro" id="IPR014916">
    <property type="entry name" value="KapB"/>
</dbReference>
<organism evidence="2 4">
    <name type="scientific">Bacillus australimaris</name>
    <dbReference type="NCBI Taxonomy" id="1326968"/>
    <lineage>
        <taxon>Bacteria</taxon>
        <taxon>Bacillati</taxon>
        <taxon>Bacillota</taxon>
        <taxon>Bacilli</taxon>
        <taxon>Bacillales</taxon>
        <taxon>Bacillaceae</taxon>
        <taxon>Bacillus</taxon>
    </lineage>
</organism>
<keyword evidence="2" id="KW-0449">Lipoprotein</keyword>
<name>A0ABD4QGH6_9BACI</name>
<dbReference type="AlphaFoldDB" id="A0ABD4QGH6"/>
<evidence type="ECO:0000313" key="3">
    <source>
        <dbReference type="Proteomes" id="UP000050272"/>
    </source>
</evidence>
<dbReference type="Pfam" id="PF08810">
    <property type="entry name" value="KapB"/>
    <property type="match status" value="1"/>
</dbReference>
<gene>
    <name evidence="1" type="ORF">AKG37_04930</name>
    <name evidence="2" type="ORF">KCQ59_07150</name>
</gene>
<dbReference type="InterPro" id="IPR038080">
    <property type="entry name" value="KapB_sf"/>
</dbReference>
<keyword evidence="2" id="KW-0418">Kinase</keyword>
<keyword evidence="3" id="KW-1185">Reference proteome</keyword>
<evidence type="ECO:0000313" key="2">
    <source>
        <dbReference type="EMBL" id="MBR8689554.1"/>
    </source>
</evidence>
<dbReference type="Gene3D" id="2.30.30.430">
    <property type="entry name" value="Kinase associated protein B domain"/>
    <property type="match status" value="1"/>
</dbReference>